<keyword evidence="1" id="KW-1133">Transmembrane helix</keyword>
<feature type="transmembrane region" description="Helical" evidence="1">
    <location>
        <begin position="6"/>
        <end position="23"/>
    </location>
</feature>
<dbReference type="Proteomes" id="UP000182110">
    <property type="component" value="Unassembled WGS sequence"/>
</dbReference>
<protein>
    <submittedName>
        <fullName evidence="2">Uncharacterized protein</fullName>
    </submittedName>
</protein>
<keyword evidence="3" id="KW-1185">Reference proteome</keyword>
<name>A0AAN2TT01_9BACI</name>
<comment type="caution">
    <text evidence="2">The sequence shown here is derived from an EMBL/GenBank/DDBJ whole genome shotgun (WGS) entry which is preliminary data.</text>
</comment>
<accession>A0AAN2TT01</accession>
<proteinExistence type="predicted"/>
<gene>
    <name evidence="2" type="ORF">BN1180_02662</name>
</gene>
<evidence type="ECO:0000256" key="1">
    <source>
        <dbReference type="SAM" id="Phobius"/>
    </source>
</evidence>
<feature type="transmembrane region" description="Helical" evidence="1">
    <location>
        <begin position="70"/>
        <end position="89"/>
    </location>
</feature>
<dbReference type="RefSeq" id="WP_226990527.1">
    <property type="nucleotide sequence ID" value="NZ_CCXW01000001.1"/>
</dbReference>
<feature type="transmembrane region" description="Helical" evidence="1">
    <location>
        <begin position="35"/>
        <end position="58"/>
    </location>
</feature>
<keyword evidence="1" id="KW-0472">Membrane</keyword>
<dbReference type="EMBL" id="CCXW01000001">
    <property type="protein sequence ID" value="CEG32501.1"/>
    <property type="molecule type" value="Genomic_DNA"/>
</dbReference>
<reference evidence="2 3" key="1">
    <citation type="journal article" date="2014" name="Genome Announc.">
        <title>Genome Sequence of Bacillus simplex Strain P558, Isolated from a Human Fecal Sample.</title>
        <authorList>
            <person name="Croce O."/>
            <person name="Hugon P."/>
            <person name="Lagier J.C."/>
            <person name="Bibi F."/>
            <person name="Robert C."/>
            <person name="Azhar E.I."/>
            <person name="Raoult D."/>
            <person name="Fournier P.E."/>
        </authorList>
    </citation>
    <scope>NUCLEOTIDE SEQUENCE [LARGE SCALE GENOMIC DNA]</scope>
    <source>
        <strain evidence="2 3">P558</strain>
    </source>
</reference>
<dbReference type="AlphaFoldDB" id="A0AAN2TT01"/>
<organism evidence="2 3">
    <name type="scientific">Peribacillus simplex</name>
    <dbReference type="NCBI Taxonomy" id="1478"/>
    <lineage>
        <taxon>Bacteria</taxon>
        <taxon>Bacillati</taxon>
        <taxon>Bacillota</taxon>
        <taxon>Bacilli</taxon>
        <taxon>Bacillales</taxon>
        <taxon>Bacillaceae</taxon>
        <taxon>Peribacillus</taxon>
    </lineage>
</organism>
<evidence type="ECO:0000313" key="3">
    <source>
        <dbReference type="Proteomes" id="UP000182110"/>
    </source>
</evidence>
<keyword evidence="1" id="KW-0812">Transmembrane</keyword>
<evidence type="ECO:0000313" key="2">
    <source>
        <dbReference type="EMBL" id="CEG32501.1"/>
    </source>
</evidence>
<sequence length="96" mass="10706">MYYYLLMLVIIVISIGLFWLAGLPKIKTKNLSFIMIGLGFNGFTIPVSSFIGIMAAGAPNSTIFDFLRGLIFIQVIPFLILMIGVLKWFKNSINNA</sequence>